<dbReference type="RefSeq" id="WP_344992379.1">
    <property type="nucleotide sequence ID" value="NZ_BAABFR010000013.1"/>
</dbReference>
<dbReference type="Pfam" id="PF10698">
    <property type="entry name" value="DUF2505"/>
    <property type="match status" value="1"/>
</dbReference>
<name>A0ABP8JA24_9ACTN</name>
<gene>
    <name evidence="1" type="ORF">GCM10023147_12160</name>
</gene>
<evidence type="ECO:0000313" key="2">
    <source>
        <dbReference type="Proteomes" id="UP001500635"/>
    </source>
</evidence>
<reference evidence="2" key="1">
    <citation type="journal article" date="2019" name="Int. J. Syst. Evol. Microbiol.">
        <title>The Global Catalogue of Microorganisms (GCM) 10K type strain sequencing project: providing services to taxonomists for standard genome sequencing and annotation.</title>
        <authorList>
            <consortium name="The Broad Institute Genomics Platform"/>
            <consortium name="The Broad Institute Genome Sequencing Center for Infectious Disease"/>
            <person name="Wu L."/>
            <person name="Ma J."/>
        </authorList>
    </citation>
    <scope>NUCLEOTIDE SEQUENCE [LARGE SCALE GENOMIC DNA]</scope>
    <source>
        <strain evidence="2">JCM 17688</strain>
    </source>
</reference>
<keyword evidence="2" id="KW-1185">Reference proteome</keyword>
<organism evidence="1 2">
    <name type="scientific">Tsukamurella soli</name>
    <dbReference type="NCBI Taxonomy" id="644556"/>
    <lineage>
        <taxon>Bacteria</taxon>
        <taxon>Bacillati</taxon>
        <taxon>Actinomycetota</taxon>
        <taxon>Actinomycetes</taxon>
        <taxon>Mycobacteriales</taxon>
        <taxon>Tsukamurellaceae</taxon>
        <taxon>Tsukamurella</taxon>
    </lineage>
</organism>
<accession>A0ABP8JA24</accession>
<comment type="caution">
    <text evidence="1">The sequence shown here is derived from an EMBL/GenBank/DDBJ whole genome shotgun (WGS) entry which is preliminary data.</text>
</comment>
<evidence type="ECO:0000313" key="1">
    <source>
        <dbReference type="EMBL" id="GAA4387571.1"/>
    </source>
</evidence>
<dbReference type="InterPro" id="IPR019639">
    <property type="entry name" value="DUF2505"/>
</dbReference>
<protein>
    <submittedName>
        <fullName evidence="1">DUF2505 domain-containing protein</fullName>
    </submittedName>
</protein>
<proteinExistence type="predicted"/>
<dbReference type="Proteomes" id="UP001500635">
    <property type="component" value="Unassembled WGS sequence"/>
</dbReference>
<sequence length="169" mass="19371">MARRLSYSARFPFPAEVLYKAYSQKAYWDEKMTDFRNLTPLSELAEFEVTGEGVSVVQQQNLPHEYLPPIAQTVMKKDMIITRNEFYGAWDGEHSEGEYSASIPAGPGSLKGDADLFDTETGCTMRYTTYVKVFVPFIGHKLEQLILINLVDLFRAEAEYTKYWVDKSL</sequence>
<dbReference type="EMBL" id="BAABFR010000013">
    <property type="protein sequence ID" value="GAA4387571.1"/>
    <property type="molecule type" value="Genomic_DNA"/>
</dbReference>